<evidence type="ECO:0000313" key="3">
    <source>
        <dbReference type="Proteomes" id="UP000017836"/>
    </source>
</evidence>
<gene>
    <name evidence="2" type="ORF">AMTR_s00012p00247920</name>
</gene>
<reference evidence="3" key="1">
    <citation type="journal article" date="2013" name="Science">
        <title>The Amborella genome and the evolution of flowering plants.</title>
        <authorList>
            <consortium name="Amborella Genome Project"/>
        </authorList>
    </citation>
    <scope>NUCLEOTIDE SEQUENCE [LARGE SCALE GENOMIC DNA]</scope>
</reference>
<accession>W1PDE2</accession>
<dbReference type="HOGENOM" id="CLU_1470123_0_0_1"/>
<evidence type="ECO:0000256" key="1">
    <source>
        <dbReference type="SAM" id="MobiDB-lite"/>
    </source>
</evidence>
<feature type="region of interest" description="Disordered" evidence="1">
    <location>
        <begin position="1"/>
        <end position="40"/>
    </location>
</feature>
<name>W1PDE2_AMBTC</name>
<protein>
    <submittedName>
        <fullName evidence="2">Uncharacterized protein</fullName>
    </submittedName>
</protein>
<evidence type="ECO:0000313" key="2">
    <source>
        <dbReference type="EMBL" id="ERN07947.1"/>
    </source>
</evidence>
<dbReference type="Gramene" id="ERN07947">
    <property type="protein sequence ID" value="ERN07947"/>
    <property type="gene ID" value="AMTR_s00012p00247920"/>
</dbReference>
<sequence>MLHSKEHLSNQESPTRAPTEMKQQDFARDGYSIADESETISINPEILNRTDFSRSLIYDQPSSSCGSCSASDSFKNSIYSLESRAIEKRTKGESSSNYTKYLQLELEYLDPDEQMVESSPYDASYEYSDNDRTAKENYLDMEAEESSVLSDNDSSHLYLLSSGRWSINQGELLKLEVLSWRKYQ</sequence>
<keyword evidence="3" id="KW-1185">Reference proteome</keyword>
<proteinExistence type="predicted"/>
<dbReference type="EMBL" id="KI393609">
    <property type="protein sequence ID" value="ERN07947.1"/>
    <property type="molecule type" value="Genomic_DNA"/>
</dbReference>
<dbReference type="Proteomes" id="UP000017836">
    <property type="component" value="Unassembled WGS sequence"/>
</dbReference>
<organism evidence="2 3">
    <name type="scientific">Amborella trichopoda</name>
    <dbReference type="NCBI Taxonomy" id="13333"/>
    <lineage>
        <taxon>Eukaryota</taxon>
        <taxon>Viridiplantae</taxon>
        <taxon>Streptophyta</taxon>
        <taxon>Embryophyta</taxon>
        <taxon>Tracheophyta</taxon>
        <taxon>Spermatophyta</taxon>
        <taxon>Magnoliopsida</taxon>
        <taxon>Amborellales</taxon>
        <taxon>Amborellaceae</taxon>
        <taxon>Amborella</taxon>
    </lineage>
</organism>
<dbReference type="AlphaFoldDB" id="W1PDE2"/>